<keyword evidence="8 16" id="KW-0560">Oxidoreductase</keyword>
<comment type="catalytic activity">
    <reaction evidence="12 16">
        <text>N(6)-[(R)-dihydrolipoyl]-L-lysyl-[protein] + NAD(+) = N(6)-[(R)-lipoyl]-L-lysyl-[protein] + NADH + H(+)</text>
        <dbReference type="Rhea" id="RHEA:15045"/>
        <dbReference type="Rhea" id="RHEA-COMP:10474"/>
        <dbReference type="Rhea" id="RHEA-COMP:10475"/>
        <dbReference type="ChEBI" id="CHEBI:15378"/>
        <dbReference type="ChEBI" id="CHEBI:57540"/>
        <dbReference type="ChEBI" id="CHEBI:57945"/>
        <dbReference type="ChEBI" id="CHEBI:83099"/>
        <dbReference type="ChEBI" id="CHEBI:83100"/>
        <dbReference type="EC" id="1.8.1.4"/>
    </reaction>
</comment>
<dbReference type="Gene3D" id="3.50.50.60">
    <property type="entry name" value="FAD/NAD(P)-binding domain"/>
    <property type="match status" value="2"/>
</dbReference>
<keyword evidence="9 14" id="KW-0520">NAD</keyword>
<feature type="disulfide bond" description="Redox-active" evidence="15">
    <location>
        <begin position="42"/>
        <end position="47"/>
    </location>
</feature>
<evidence type="ECO:0000259" key="18">
    <source>
        <dbReference type="Pfam" id="PF07992"/>
    </source>
</evidence>
<evidence type="ECO:0000256" key="2">
    <source>
        <dbReference type="ARBA" id="ARBA00007532"/>
    </source>
</evidence>
<feature type="domain" description="FAD/NAD(P)-binding" evidence="18">
    <location>
        <begin position="5"/>
        <end position="324"/>
    </location>
</feature>
<dbReference type="EMBL" id="LN890655">
    <property type="protein sequence ID" value="CUS03588.2"/>
    <property type="molecule type" value="Genomic_DNA"/>
</dbReference>
<dbReference type="InterPro" id="IPR012999">
    <property type="entry name" value="Pyr_OxRdtase_I_AS"/>
</dbReference>
<dbReference type="PROSITE" id="PS00076">
    <property type="entry name" value="PYRIDINE_REDOX_1"/>
    <property type="match status" value="1"/>
</dbReference>
<keyword evidence="6 16" id="KW-0285">Flavoprotein</keyword>
<dbReference type="NCBIfam" id="TIGR01350">
    <property type="entry name" value="lipoamide_DH"/>
    <property type="match status" value="1"/>
</dbReference>
<dbReference type="PRINTS" id="PR00368">
    <property type="entry name" value="FADPNR"/>
</dbReference>
<feature type="active site" description="Proton acceptor" evidence="13">
    <location>
        <position position="442"/>
    </location>
</feature>
<keyword evidence="5" id="KW-0963">Cytoplasm</keyword>
<dbReference type="Pfam" id="PF07992">
    <property type="entry name" value="Pyr_redox_2"/>
    <property type="match status" value="1"/>
</dbReference>
<feature type="binding site" evidence="14">
    <location>
        <position position="51"/>
    </location>
    <ligand>
        <name>FAD</name>
        <dbReference type="ChEBI" id="CHEBI:57692"/>
    </ligand>
</feature>
<evidence type="ECO:0000256" key="11">
    <source>
        <dbReference type="ARBA" id="ARBA00023284"/>
    </source>
</evidence>
<evidence type="ECO:0000313" key="19">
    <source>
        <dbReference type="EMBL" id="CUS03588.2"/>
    </source>
</evidence>
<comment type="similarity">
    <text evidence="2 16">Belongs to the class-I pyridine nucleotide-disulfide oxidoreductase family.</text>
</comment>
<dbReference type="PANTHER" id="PTHR22912:SF217">
    <property type="entry name" value="DIHYDROLIPOYL DEHYDROGENASE"/>
    <property type="match status" value="1"/>
</dbReference>
<dbReference type="SUPFAM" id="SSF51905">
    <property type="entry name" value="FAD/NAD(P)-binding domain"/>
    <property type="match status" value="1"/>
</dbReference>
<evidence type="ECO:0000256" key="3">
    <source>
        <dbReference type="ARBA" id="ARBA00012608"/>
    </source>
</evidence>
<keyword evidence="11 16" id="KW-0676">Redox-active center</keyword>
<dbReference type="AlphaFoldDB" id="A0A160T3K4"/>
<dbReference type="GO" id="GO:0005737">
    <property type="term" value="C:cytoplasm"/>
    <property type="evidence" value="ECO:0007669"/>
    <property type="project" value="UniProtKB-SubCell"/>
</dbReference>
<dbReference type="OrthoDB" id="9800167at2"/>
<evidence type="ECO:0000256" key="5">
    <source>
        <dbReference type="ARBA" id="ARBA00022490"/>
    </source>
</evidence>
<dbReference type="InterPro" id="IPR023753">
    <property type="entry name" value="FAD/NAD-binding_dom"/>
</dbReference>
<comment type="subcellular location">
    <subcellularLocation>
        <location evidence="1">Cytoplasm</location>
    </subcellularLocation>
</comment>
<evidence type="ECO:0000256" key="12">
    <source>
        <dbReference type="ARBA" id="ARBA00049187"/>
    </source>
</evidence>
<evidence type="ECO:0000256" key="7">
    <source>
        <dbReference type="ARBA" id="ARBA00022827"/>
    </source>
</evidence>
<comment type="miscellaneous">
    <text evidence="16">The active site is a redox-active disulfide bond.</text>
</comment>
<dbReference type="Gene3D" id="3.30.390.30">
    <property type="match status" value="1"/>
</dbReference>
<accession>A0A160T3K4</accession>
<dbReference type="GO" id="GO:0004148">
    <property type="term" value="F:dihydrolipoyl dehydrogenase (NADH) activity"/>
    <property type="evidence" value="ECO:0007669"/>
    <property type="project" value="UniProtKB-EC"/>
</dbReference>
<evidence type="ECO:0000256" key="14">
    <source>
        <dbReference type="PIRSR" id="PIRSR000350-3"/>
    </source>
</evidence>
<feature type="binding site" evidence="14">
    <location>
        <position position="204"/>
    </location>
    <ligand>
        <name>NAD(+)</name>
        <dbReference type="ChEBI" id="CHEBI:57540"/>
    </ligand>
</feature>
<dbReference type="Proteomes" id="UP000215027">
    <property type="component" value="Chromosome I"/>
</dbReference>
<keyword evidence="10" id="KW-1015">Disulfide bond</keyword>
<dbReference type="InterPro" id="IPR004099">
    <property type="entry name" value="Pyr_nucl-diS_OxRdtase_dimer"/>
</dbReference>
<dbReference type="KEGG" id="pbf:CFX0092_A1710"/>
<evidence type="ECO:0000256" key="15">
    <source>
        <dbReference type="PIRSR" id="PIRSR000350-4"/>
    </source>
</evidence>
<feature type="binding site" evidence="14">
    <location>
        <begin position="181"/>
        <end position="188"/>
    </location>
    <ligand>
        <name>NAD(+)</name>
        <dbReference type="ChEBI" id="CHEBI:57540"/>
    </ligand>
</feature>
<feature type="binding site" evidence="14">
    <location>
        <position position="309"/>
    </location>
    <ligand>
        <name>FAD</name>
        <dbReference type="ChEBI" id="CHEBI:57692"/>
    </ligand>
</feature>
<dbReference type="InterPro" id="IPR050151">
    <property type="entry name" value="Class-I_Pyr_Nuc-Dis_Oxidored"/>
</dbReference>
<evidence type="ECO:0000259" key="17">
    <source>
        <dbReference type="Pfam" id="PF02852"/>
    </source>
</evidence>
<sequence>MADQYDVVVLGAGPGGYVAAIRSAQLGLKVAVVEKQYMGGVCLNIGCIPTKALLKNAEVAHTLQHRAKEFGFSFDNLKLDYNAAFKRSRQVSDRLVKGVGFLMKKNKIDVYDGAGTLTGPNGVAVKLNDGKEAALTAKNIIIATGARPRPFPGVDFDDKKIISYIPAILAENPPKSVVIIGGGAIGVEFAYMWVNYGVDVTILEMMPHLLPNEEPEVSDVLEKSYKKLGVKFQTNAKVTDIEKTDDGVRINVEGSEPLAAEVCLVAINFMPNSEGIGLEAAGVKLTERKNIAIDGNMRTNVPNIYAIGDVATDYRLAHVASAMGIVAAESIAGHPTHPLEFRMMPRCTYGQPQVASFGYTEAAAKEAGYEVRVGQFPFQPNGKALGLGERDGFVKIIADAKYGEILGAHLVGPDVTELLPELTLARNNELTAEEIARNVHAHPTLSEALMEAAHGVEGMPIHI</sequence>
<dbReference type="SUPFAM" id="SSF55424">
    <property type="entry name" value="FAD/NAD-linked reductases, dimerisation (C-terminal) domain"/>
    <property type="match status" value="1"/>
</dbReference>
<evidence type="ECO:0000313" key="20">
    <source>
        <dbReference type="Proteomes" id="UP000215027"/>
    </source>
</evidence>
<evidence type="ECO:0000256" key="16">
    <source>
        <dbReference type="RuleBase" id="RU003692"/>
    </source>
</evidence>
<keyword evidence="14" id="KW-0547">Nucleotide-binding</keyword>
<dbReference type="InterPro" id="IPR001100">
    <property type="entry name" value="Pyr_nuc-diS_OxRdtase"/>
</dbReference>
<dbReference type="GO" id="GO:0006103">
    <property type="term" value="P:2-oxoglutarate metabolic process"/>
    <property type="evidence" value="ECO:0007669"/>
    <property type="project" value="TreeGrafter"/>
</dbReference>
<dbReference type="InterPro" id="IPR036188">
    <property type="entry name" value="FAD/NAD-bd_sf"/>
</dbReference>
<evidence type="ECO:0000256" key="9">
    <source>
        <dbReference type="ARBA" id="ARBA00023027"/>
    </source>
</evidence>
<evidence type="ECO:0000256" key="4">
    <source>
        <dbReference type="ARBA" id="ARBA00016961"/>
    </source>
</evidence>
<dbReference type="PIRSF" id="PIRSF000350">
    <property type="entry name" value="Mercury_reductase_MerA"/>
    <property type="match status" value="1"/>
</dbReference>
<evidence type="ECO:0000256" key="1">
    <source>
        <dbReference type="ARBA" id="ARBA00004496"/>
    </source>
</evidence>
<evidence type="ECO:0000256" key="6">
    <source>
        <dbReference type="ARBA" id="ARBA00022630"/>
    </source>
</evidence>
<reference evidence="19" key="1">
    <citation type="submission" date="2016-01" db="EMBL/GenBank/DDBJ databases">
        <authorList>
            <person name="Mcilroy J.S."/>
            <person name="Karst M S."/>
            <person name="Albertsen M."/>
        </authorList>
    </citation>
    <scope>NUCLEOTIDE SEQUENCE</scope>
    <source>
        <strain evidence="19">Cfx-K</strain>
    </source>
</reference>
<keyword evidence="20" id="KW-1185">Reference proteome</keyword>
<evidence type="ECO:0000256" key="8">
    <source>
        <dbReference type="ARBA" id="ARBA00023002"/>
    </source>
</evidence>
<protein>
    <recommendedName>
        <fullName evidence="4 16">Dihydrolipoyl dehydrogenase</fullName>
        <ecNumber evidence="3 16">1.8.1.4</ecNumber>
    </recommendedName>
</protein>
<dbReference type="InterPro" id="IPR016156">
    <property type="entry name" value="FAD/NAD-linked_Rdtase_dimer_sf"/>
</dbReference>
<evidence type="ECO:0000256" key="13">
    <source>
        <dbReference type="PIRSR" id="PIRSR000350-2"/>
    </source>
</evidence>
<dbReference type="PANTHER" id="PTHR22912">
    <property type="entry name" value="DISULFIDE OXIDOREDUCTASE"/>
    <property type="match status" value="1"/>
</dbReference>
<feature type="binding site" evidence="14">
    <location>
        <position position="115"/>
    </location>
    <ligand>
        <name>FAD</name>
        <dbReference type="ChEBI" id="CHEBI:57692"/>
    </ligand>
</feature>
<evidence type="ECO:0000256" key="10">
    <source>
        <dbReference type="ARBA" id="ARBA00023157"/>
    </source>
</evidence>
<dbReference type="RefSeq" id="WP_095043050.1">
    <property type="nucleotide sequence ID" value="NZ_LN890655.1"/>
</dbReference>
<dbReference type="Pfam" id="PF02852">
    <property type="entry name" value="Pyr_redox_dim"/>
    <property type="match status" value="1"/>
</dbReference>
<dbReference type="EC" id="1.8.1.4" evidence="3 16"/>
<dbReference type="InterPro" id="IPR006258">
    <property type="entry name" value="Lipoamide_DH"/>
</dbReference>
<feature type="domain" description="Pyridine nucleotide-disulphide oxidoreductase dimerisation" evidence="17">
    <location>
        <begin position="344"/>
        <end position="453"/>
    </location>
</feature>
<organism evidence="19 20">
    <name type="scientific">Candidatus Promineifilum breve</name>
    <dbReference type="NCBI Taxonomy" id="1806508"/>
    <lineage>
        <taxon>Bacteria</taxon>
        <taxon>Bacillati</taxon>
        <taxon>Chloroflexota</taxon>
        <taxon>Ardenticatenia</taxon>
        <taxon>Candidatus Promineifilales</taxon>
        <taxon>Candidatus Promineifilaceae</taxon>
        <taxon>Candidatus Promineifilum</taxon>
    </lineage>
</organism>
<keyword evidence="7 14" id="KW-0274">FAD</keyword>
<gene>
    <name evidence="19" type="primary">lpd</name>
    <name evidence="19" type="ORF">CFX0092_A1710</name>
</gene>
<dbReference type="FunFam" id="3.30.390.30:FF:000001">
    <property type="entry name" value="Dihydrolipoyl dehydrogenase"/>
    <property type="match status" value="1"/>
</dbReference>
<proteinExistence type="inferred from homology"/>
<dbReference type="PRINTS" id="PR00411">
    <property type="entry name" value="PNDRDTASEI"/>
</dbReference>
<comment type="cofactor">
    <cofactor evidence="14 16">
        <name>FAD</name>
        <dbReference type="ChEBI" id="CHEBI:57692"/>
    </cofactor>
    <text evidence="14 16">Binds 1 FAD per subunit.</text>
</comment>
<name>A0A160T3K4_9CHLR</name>
<dbReference type="GO" id="GO:0050660">
    <property type="term" value="F:flavin adenine dinucleotide binding"/>
    <property type="evidence" value="ECO:0007669"/>
    <property type="project" value="InterPro"/>
</dbReference>